<evidence type="ECO:0000256" key="3">
    <source>
        <dbReference type="ARBA" id="ARBA00022821"/>
    </source>
</evidence>
<keyword evidence="3" id="KW-0611">Plant defense</keyword>
<dbReference type="Pfam" id="PF00931">
    <property type="entry name" value="NB-ARC"/>
    <property type="match status" value="1"/>
</dbReference>
<feature type="signal peptide" evidence="5">
    <location>
        <begin position="1"/>
        <end position="18"/>
    </location>
</feature>
<dbReference type="Proteomes" id="UP001634007">
    <property type="component" value="Unassembled WGS sequence"/>
</dbReference>
<evidence type="ECO:0008006" key="10">
    <source>
        <dbReference type="Google" id="ProtNLM"/>
    </source>
</evidence>
<keyword evidence="2" id="KW-0547">Nucleotide-binding</keyword>
<evidence type="ECO:0000256" key="2">
    <source>
        <dbReference type="ARBA" id="ARBA00022741"/>
    </source>
</evidence>
<keyword evidence="9" id="KW-1185">Reference proteome</keyword>
<comment type="caution">
    <text evidence="8">The sequence shown here is derived from an EMBL/GenBank/DDBJ whole genome shotgun (WGS) entry which is preliminary data.</text>
</comment>
<sequence length="351" mass="39633">MAEAVLFSLATAILRSLATEMAKPGGSLASRKIQLCYAKDELQSLDHTVQTIQALLLDTERQQWHNHQINIWLKNLMDVLYDVQDLLDDVATEDLSRGVKKIRPKHETSIIHVHYLKVDERGVPFLWQSSGDENILGRENDKEKIITYLLDSSSREGVSVVSIIGIGGMAKTTLAHLVYNDEKVKKCFKLRMWVCYGDPKIFDVNLIVKKILNSTKEGIANKIAEELQWLLHEVLDEKKYWMTCRMRIAWDNENCMGCLKLRPLLMGGSRGSKILITTRSLSIVKATNAKSVKYNLPGLFAEKSWELFKKIAFGDAETSSDLGLEEIGQDIVKKMCGCSPCHLLRPTLGGR</sequence>
<reference evidence="8 9" key="1">
    <citation type="submission" date="2024-11" db="EMBL/GenBank/DDBJ databases">
        <title>Chromosome-level genome assembly of Eucalyptus globulus Labill. provides insights into its genome evolution.</title>
        <authorList>
            <person name="Li X."/>
        </authorList>
    </citation>
    <scope>NUCLEOTIDE SEQUENCE [LARGE SCALE GENOMIC DNA]</scope>
    <source>
        <strain evidence="8">CL2024</strain>
        <tissue evidence="8">Fresh tender leaves</tissue>
    </source>
</reference>
<dbReference type="InterPro" id="IPR027417">
    <property type="entry name" value="P-loop_NTPase"/>
</dbReference>
<dbReference type="EMBL" id="JBJKBG010000008">
    <property type="protein sequence ID" value="KAL3727192.1"/>
    <property type="molecule type" value="Genomic_DNA"/>
</dbReference>
<gene>
    <name evidence="8" type="ORF">ACJRO7_032010</name>
</gene>
<dbReference type="SUPFAM" id="SSF52540">
    <property type="entry name" value="P-loop containing nucleoside triphosphate hydrolases"/>
    <property type="match status" value="1"/>
</dbReference>
<evidence type="ECO:0000256" key="5">
    <source>
        <dbReference type="SAM" id="SignalP"/>
    </source>
</evidence>
<dbReference type="PANTHER" id="PTHR36766:SF35">
    <property type="entry name" value="DISEASE RESISTANCE PROTEIN RGA3"/>
    <property type="match status" value="1"/>
</dbReference>
<dbReference type="Gene3D" id="3.40.50.300">
    <property type="entry name" value="P-loop containing nucleotide triphosphate hydrolases"/>
    <property type="match status" value="1"/>
</dbReference>
<organism evidence="8 9">
    <name type="scientific">Eucalyptus globulus</name>
    <name type="common">Tasmanian blue gum</name>
    <dbReference type="NCBI Taxonomy" id="34317"/>
    <lineage>
        <taxon>Eukaryota</taxon>
        <taxon>Viridiplantae</taxon>
        <taxon>Streptophyta</taxon>
        <taxon>Embryophyta</taxon>
        <taxon>Tracheophyta</taxon>
        <taxon>Spermatophyta</taxon>
        <taxon>Magnoliopsida</taxon>
        <taxon>eudicotyledons</taxon>
        <taxon>Gunneridae</taxon>
        <taxon>Pentapetalae</taxon>
        <taxon>rosids</taxon>
        <taxon>malvids</taxon>
        <taxon>Myrtales</taxon>
        <taxon>Myrtaceae</taxon>
        <taxon>Myrtoideae</taxon>
        <taxon>Eucalypteae</taxon>
        <taxon>Eucalyptus</taxon>
    </lineage>
</organism>
<keyword evidence="5" id="KW-0732">Signal</keyword>
<feature type="domain" description="Disease resistance N-terminal" evidence="7">
    <location>
        <begin position="33"/>
        <end position="99"/>
    </location>
</feature>
<evidence type="ECO:0000259" key="7">
    <source>
        <dbReference type="Pfam" id="PF18052"/>
    </source>
</evidence>
<name>A0ABD3JPA0_EUCGL</name>
<evidence type="ECO:0000256" key="1">
    <source>
        <dbReference type="ARBA" id="ARBA00022737"/>
    </source>
</evidence>
<dbReference type="Pfam" id="PF18052">
    <property type="entry name" value="Rx_N"/>
    <property type="match status" value="1"/>
</dbReference>
<protein>
    <recommendedName>
        <fullName evidence="10">Disease resistance RPP13-like protein 1</fullName>
    </recommendedName>
</protein>
<dbReference type="GO" id="GO:0006952">
    <property type="term" value="P:defense response"/>
    <property type="evidence" value="ECO:0007669"/>
    <property type="project" value="UniProtKB-KW"/>
</dbReference>
<feature type="chain" id="PRO_5044847523" description="Disease resistance RPP13-like protein 1" evidence="5">
    <location>
        <begin position="19"/>
        <end position="351"/>
    </location>
</feature>
<feature type="domain" description="NB-ARC" evidence="6">
    <location>
        <begin position="139"/>
        <end position="314"/>
    </location>
</feature>
<evidence type="ECO:0000313" key="9">
    <source>
        <dbReference type="Proteomes" id="UP001634007"/>
    </source>
</evidence>
<evidence type="ECO:0000259" key="6">
    <source>
        <dbReference type="Pfam" id="PF00931"/>
    </source>
</evidence>
<accession>A0ABD3JPA0</accession>
<dbReference type="InterPro" id="IPR002182">
    <property type="entry name" value="NB-ARC"/>
</dbReference>
<dbReference type="AlphaFoldDB" id="A0ABD3JPA0"/>
<evidence type="ECO:0000313" key="8">
    <source>
        <dbReference type="EMBL" id="KAL3727192.1"/>
    </source>
</evidence>
<dbReference type="PANTHER" id="PTHR36766">
    <property type="entry name" value="PLANT BROAD-SPECTRUM MILDEW RESISTANCE PROTEIN RPW8"/>
    <property type="match status" value="1"/>
</dbReference>
<dbReference type="InterPro" id="IPR041118">
    <property type="entry name" value="Rx_N"/>
</dbReference>
<dbReference type="Gene3D" id="1.20.5.4130">
    <property type="match status" value="1"/>
</dbReference>
<proteinExistence type="predicted"/>
<evidence type="ECO:0000256" key="4">
    <source>
        <dbReference type="ARBA" id="ARBA00022840"/>
    </source>
</evidence>
<dbReference type="GO" id="GO:0005524">
    <property type="term" value="F:ATP binding"/>
    <property type="evidence" value="ECO:0007669"/>
    <property type="project" value="UniProtKB-KW"/>
</dbReference>
<keyword evidence="1" id="KW-0677">Repeat</keyword>
<keyword evidence="4" id="KW-0067">ATP-binding</keyword>